<dbReference type="Proteomes" id="UP000178427">
    <property type="component" value="Unassembled WGS sequence"/>
</dbReference>
<gene>
    <name evidence="1" type="ORF">A3A40_01780</name>
</gene>
<comment type="caution">
    <text evidence="1">The sequence shown here is derived from an EMBL/GenBank/DDBJ whole genome shotgun (WGS) entry which is preliminary data.</text>
</comment>
<sequence>MGVETLQNRPKPVLLVPMTEQDMENAIRTIAEAFGTDDDPEQAPPSVEQFKGLQRIDPYALVLRKDEAGKIIGWSGLVPTSNKLAEAFVKKEMDENQIIQLASTSEPSYEAMYLWAFYNDPKSSTRQAGETLRLIKSQFKQIMADHPTIKRFYSWGFSPVGAELLERLSKDLGITIEMRPGSHESQGKRIPDNEI</sequence>
<evidence type="ECO:0000313" key="1">
    <source>
        <dbReference type="EMBL" id="OGG74108.1"/>
    </source>
</evidence>
<reference evidence="1 2" key="1">
    <citation type="journal article" date="2016" name="Nat. Commun.">
        <title>Thousands of microbial genomes shed light on interconnected biogeochemical processes in an aquifer system.</title>
        <authorList>
            <person name="Anantharaman K."/>
            <person name="Brown C.T."/>
            <person name="Hug L.A."/>
            <person name="Sharon I."/>
            <person name="Castelle C.J."/>
            <person name="Probst A.J."/>
            <person name="Thomas B.C."/>
            <person name="Singh A."/>
            <person name="Wilkins M.J."/>
            <person name="Karaoz U."/>
            <person name="Brodie E.L."/>
            <person name="Williams K.H."/>
            <person name="Hubbard S.S."/>
            <person name="Banfield J.F."/>
        </authorList>
    </citation>
    <scope>NUCLEOTIDE SEQUENCE [LARGE SCALE GENOMIC DNA]</scope>
</reference>
<accession>A0A1F6EKF5</accession>
<proteinExistence type="predicted"/>
<evidence type="ECO:0008006" key="3">
    <source>
        <dbReference type="Google" id="ProtNLM"/>
    </source>
</evidence>
<dbReference type="EMBL" id="MFMA01000008">
    <property type="protein sequence ID" value="OGG74108.1"/>
    <property type="molecule type" value="Genomic_DNA"/>
</dbReference>
<dbReference type="AlphaFoldDB" id="A0A1F6EKF5"/>
<protein>
    <recommendedName>
        <fullName evidence="3">N-acetyltransferase domain-containing protein</fullName>
    </recommendedName>
</protein>
<name>A0A1F6EKF5_9BACT</name>
<organism evidence="1 2">
    <name type="scientific">Candidatus Kaiserbacteria bacterium RIFCSPLOWO2_01_FULL_54_20</name>
    <dbReference type="NCBI Taxonomy" id="1798513"/>
    <lineage>
        <taxon>Bacteria</taxon>
        <taxon>Candidatus Kaiseribacteriota</taxon>
    </lineage>
</organism>
<evidence type="ECO:0000313" key="2">
    <source>
        <dbReference type="Proteomes" id="UP000178427"/>
    </source>
</evidence>